<reference evidence="1" key="1">
    <citation type="submission" date="2025-08" db="UniProtKB">
        <authorList>
            <consortium name="Ensembl"/>
        </authorList>
    </citation>
    <scope>IDENTIFICATION</scope>
</reference>
<accession>A0A8C5PXT5</accession>
<protein>
    <submittedName>
        <fullName evidence="1">Uncharacterized protein</fullName>
    </submittedName>
</protein>
<evidence type="ECO:0000313" key="2">
    <source>
        <dbReference type="Proteomes" id="UP000694569"/>
    </source>
</evidence>
<proteinExistence type="predicted"/>
<sequence>MSVTCFMAGSTLLRWSGANPTTSLRNGCKGEDCFLLLLPV</sequence>
<dbReference type="AlphaFoldDB" id="A0A8C5PXT5"/>
<reference evidence="1" key="2">
    <citation type="submission" date="2025-09" db="UniProtKB">
        <authorList>
            <consortium name="Ensembl"/>
        </authorList>
    </citation>
    <scope>IDENTIFICATION</scope>
</reference>
<name>A0A8C5PXT5_9ANUR</name>
<organism evidence="1 2">
    <name type="scientific">Leptobrachium leishanense</name>
    <name type="common">Leishan spiny toad</name>
    <dbReference type="NCBI Taxonomy" id="445787"/>
    <lineage>
        <taxon>Eukaryota</taxon>
        <taxon>Metazoa</taxon>
        <taxon>Chordata</taxon>
        <taxon>Craniata</taxon>
        <taxon>Vertebrata</taxon>
        <taxon>Euteleostomi</taxon>
        <taxon>Amphibia</taxon>
        <taxon>Batrachia</taxon>
        <taxon>Anura</taxon>
        <taxon>Pelobatoidea</taxon>
        <taxon>Megophryidae</taxon>
        <taxon>Leptobrachium</taxon>
    </lineage>
</organism>
<dbReference type="Proteomes" id="UP000694569">
    <property type="component" value="Unplaced"/>
</dbReference>
<dbReference type="Ensembl" id="ENSLLET00000030723.1">
    <property type="protein sequence ID" value="ENSLLEP00000029582.1"/>
    <property type="gene ID" value="ENSLLEG00000018754.1"/>
</dbReference>
<keyword evidence="2" id="KW-1185">Reference proteome</keyword>
<evidence type="ECO:0000313" key="1">
    <source>
        <dbReference type="Ensembl" id="ENSLLEP00000029582.1"/>
    </source>
</evidence>